<dbReference type="KEGG" id="vta:A0578"/>
<accession>A0A2N8Z9I8</accession>
<dbReference type="OrthoDB" id="5500241at2"/>
<proteinExistence type="predicted"/>
<dbReference type="EMBL" id="LT960611">
    <property type="protein sequence ID" value="SON48557.1"/>
    <property type="molecule type" value="Genomic_DNA"/>
</dbReference>
<evidence type="ECO:0000313" key="2">
    <source>
        <dbReference type="Proteomes" id="UP000235828"/>
    </source>
</evidence>
<keyword evidence="1" id="KW-0418">Kinase</keyword>
<reference evidence="1 2" key="1">
    <citation type="submission" date="2017-10" db="EMBL/GenBank/DDBJ databases">
        <authorList>
            <person name="Banno H."/>
            <person name="Chua N.-H."/>
        </authorList>
    </citation>
    <scope>NUCLEOTIDE SEQUENCE [LARGE SCALE GENOMIC DNA]</scope>
    <source>
        <strain evidence="1">Vibrio tapetis CECT4600</strain>
    </source>
</reference>
<keyword evidence="1" id="KW-0808">Transferase</keyword>
<sequence length="289" mass="33426">MDKKLSTSKLAQAQDIKSGELFKQLESFGYIKKQDEGWQLTQAGVSVGGEYITSTKFGQYIVWPTDFALPRFDAKSEKHTASQIGERFDLPSQKINQLFAELGWITKHGKGWHLTHLGQHFGGLQRENSQSDIAFVVWDAAIFSNKRLRNSINEVQGNNTNHSSTDKSYSSFRQKFEAKYRTADGHYVRSKQEMLIDNWLYMTGLVHAYERKLPIEQEVYSDFYLPKGQIYIEFFAHELDAEQEKEKQSKLALYQQFGLHLIELNDSDIENLDSVMPKYLRQFDVTLGK</sequence>
<dbReference type="Gene3D" id="3.40.960.10">
    <property type="entry name" value="VSR Endonuclease"/>
    <property type="match status" value="1"/>
</dbReference>
<organism evidence="1 2">
    <name type="scientific">Vibrio tapetis subsp. tapetis</name>
    <dbReference type="NCBI Taxonomy" id="1671868"/>
    <lineage>
        <taxon>Bacteria</taxon>
        <taxon>Pseudomonadati</taxon>
        <taxon>Pseudomonadota</taxon>
        <taxon>Gammaproteobacteria</taxon>
        <taxon>Vibrionales</taxon>
        <taxon>Vibrionaceae</taxon>
        <taxon>Vibrio</taxon>
    </lineage>
</organism>
<dbReference type="AlphaFoldDB" id="A0A2N8Z9I8"/>
<protein>
    <submittedName>
        <fullName evidence="1">Glycerol kinase</fullName>
    </submittedName>
</protein>
<evidence type="ECO:0000313" key="1">
    <source>
        <dbReference type="EMBL" id="SON48557.1"/>
    </source>
</evidence>
<dbReference type="Proteomes" id="UP000235828">
    <property type="component" value="Chromosome A"/>
</dbReference>
<name>A0A2N8Z9I8_9VIBR</name>
<dbReference type="RefSeq" id="WP_102521385.1">
    <property type="nucleotide sequence ID" value="NZ_LT960611.1"/>
</dbReference>
<dbReference type="GO" id="GO:0016301">
    <property type="term" value="F:kinase activity"/>
    <property type="evidence" value="ECO:0007669"/>
    <property type="project" value="UniProtKB-KW"/>
</dbReference>
<gene>
    <name evidence="1" type="ORF">VTAP4600_A0578</name>
</gene>
<keyword evidence="2" id="KW-1185">Reference proteome</keyword>